<reference evidence="1 2" key="1">
    <citation type="submission" date="2023-05" db="EMBL/GenBank/DDBJ databases">
        <title>Chelatococcus sp. nov., a moderately thermophilic bacterium isolated from hot spring microbial mat.</title>
        <authorList>
            <person name="Hu C.-J."/>
            <person name="Li W.-J."/>
        </authorList>
    </citation>
    <scope>NUCLEOTIDE SEQUENCE [LARGE SCALE GENOMIC DNA]</scope>
    <source>
        <strain evidence="1 2">SYSU G07232</strain>
    </source>
</reference>
<dbReference type="Proteomes" id="UP001321492">
    <property type="component" value="Unassembled WGS sequence"/>
</dbReference>
<organism evidence="1 2">
    <name type="scientific">Chelatococcus albus</name>
    <dbReference type="NCBI Taxonomy" id="3047466"/>
    <lineage>
        <taxon>Bacteria</taxon>
        <taxon>Pseudomonadati</taxon>
        <taxon>Pseudomonadota</taxon>
        <taxon>Alphaproteobacteria</taxon>
        <taxon>Hyphomicrobiales</taxon>
        <taxon>Chelatococcaceae</taxon>
        <taxon>Chelatococcus</taxon>
    </lineage>
</organism>
<keyword evidence="1" id="KW-0282">Flagellum</keyword>
<name>A0ABT7AGG6_9HYPH</name>
<dbReference type="EMBL" id="JASJEV010000005">
    <property type="protein sequence ID" value="MDJ1158457.1"/>
    <property type="molecule type" value="Genomic_DNA"/>
</dbReference>
<sequence length="136" mass="14210">MIMRVEARAMVGGGAAAVRRGSGHARFSLGQGAAVGRNTAAGAAQSVGGIDALIALQANEDPTARRRRHIRRGHDLLDGLDRLKAALLAGQVPIADLKRLTATLAARSGTSGDAQLDDLIAHIELRAHVELAKLQR</sequence>
<keyword evidence="2" id="KW-1185">Reference proteome</keyword>
<accession>A0ABT7AGG6</accession>
<comment type="caution">
    <text evidence="1">The sequence shown here is derived from an EMBL/GenBank/DDBJ whole genome shotgun (WGS) entry which is preliminary data.</text>
</comment>
<evidence type="ECO:0000313" key="1">
    <source>
        <dbReference type="EMBL" id="MDJ1158457.1"/>
    </source>
</evidence>
<proteinExistence type="predicted"/>
<evidence type="ECO:0000313" key="2">
    <source>
        <dbReference type="Proteomes" id="UP001321492"/>
    </source>
</evidence>
<protein>
    <submittedName>
        <fullName evidence="1">Flagellar assembly protein FliX</fullName>
    </submittedName>
</protein>
<keyword evidence="1" id="KW-0969">Cilium</keyword>
<keyword evidence="1" id="KW-0966">Cell projection</keyword>
<dbReference type="InterPro" id="IPR019704">
    <property type="entry name" value="Flagellar_assmbl_FliX_class2"/>
</dbReference>
<gene>
    <name evidence="1" type="ORF">QNA08_09445</name>
</gene>
<dbReference type="Pfam" id="PF10768">
    <property type="entry name" value="FliX"/>
    <property type="match status" value="1"/>
</dbReference>